<dbReference type="PANTHER" id="PTHR31952:SF1">
    <property type="entry name" value="CB1 CANNABINOID RECEPTOR-INTERACTING PROTEIN 1"/>
    <property type="match status" value="1"/>
</dbReference>
<evidence type="ECO:0000313" key="6">
    <source>
        <dbReference type="Proteomes" id="UP000034805"/>
    </source>
</evidence>
<comment type="function">
    <text evidence="1">Suppresses cannabinoid receptor CNR1-mediated tonic inhibition of voltage-gated calcium channels.</text>
</comment>
<comment type="subunit">
    <text evidence="4">Interacts with the cannabinoid receptor CNR1 (via C-terminus). Does not interact with cannabinoid receptor CNR2.</text>
</comment>
<evidence type="ECO:0000313" key="5">
    <source>
        <dbReference type="EMBL" id="KPP61873.1"/>
    </source>
</evidence>
<dbReference type="GO" id="GO:0005886">
    <property type="term" value="C:plasma membrane"/>
    <property type="evidence" value="ECO:0007669"/>
    <property type="project" value="TreeGrafter"/>
</dbReference>
<dbReference type="Proteomes" id="UP000034805">
    <property type="component" value="Unassembled WGS sequence"/>
</dbReference>
<dbReference type="PANTHER" id="PTHR31952">
    <property type="entry name" value="CB1 CANNABINOID RECEPTOR-INTERACTING PROTEIN 1"/>
    <property type="match status" value="1"/>
</dbReference>
<sequence>MGDGVPQLIKISVSLKVQPNNGPVFFKVDGSRFGQNRTIKLLTGSKYRVEVVMKPGAAEATTMSIGGVTFPLEQQSKDPQSVVYAGVYDTEGVTHTKSGERQPVQVNIQ</sequence>
<dbReference type="Pfam" id="PF15043">
    <property type="entry name" value="CNRIP1"/>
    <property type="match status" value="1"/>
</dbReference>
<comment type="similarity">
    <text evidence="2">Belongs to the CNRIP family.</text>
</comment>
<dbReference type="AlphaFoldDB" id="A0A0N8JWU0"/>
<comment type="caution">
    <text evidence="5">The sequence shown here is derived from an EMBL/GenBank/DDBJ whole genome shotgun (WGS) entry which is preliminary data.</text>
</comment>
<proteinExistence type="inferred from homology"/>
<evidence type="ECO:0000256" key="1">
    <source>
        <dbReference type="ARBA" id="ARBA00003884"/>
    </source>
</evidence>
<organism evidence="5 6">
    <name type="scientific">Scleropages formosus</name>
    <name type="common">Asian bonytongue</name>
    <name type="synonym">Osteoglossum formosum</name>
    <dbReference type="NCBI Taxonomy" id="113540"/>
    <lineage>
        <taxon>Eukaryota</taxon>
        <taxon>Metazoa</taxon>
        <taxon>Chordata</taxon>
        <taxon>Craniata</taxon>
        <taxon>Vertebrata</taxon>
        <taxon>Euteleostomi</taxon>
        <taxon>Actinopterygii</taxon>
        <taxon>Neopterygii</taxon>
        <taxon>Teleostei</taxon>
        <taxon>Osteoglossocephala</taxon>
        <taxon>Osteoglossomorpha</taxon>
        <taxon>Osteoglossiformes</taxon>
        <taxon>Osteoglossidae</taxon>
        <taxon>Scleropages</taxon>
    </lineage>
</organism>
<dbReference type="InterPro" id="IPR029204">
    <property type="entry name" value="CNRIP1"/>
</dbReference>
<dbReference type="STRING" id="113540.ENSSFOP00015016692"/>
<dbReference type="EMBL" id="JARO02009223">
    <property type="protein sequence ID" value="KPP61873.1"/>
    <property type="molecule type" value="Genomic_DNA"/>
</dbReference>
<name>A0A0N8JWU0_SCLFO</name>
<accession>A0A0N8JWU0</accession>
<evidence type="ECO:0000256" key="2">
    <source>
        <dbReference type="ARBA" id="ARBA00007288"/>
    </source>
</evidence>
<evidence type="ECO:0000256" key="3">
    <source>
        <dbReference type="ARBA" id="ARBA00015651"/>
    </source>
</evidence>
<dbReference type="GO" id="GO:0031718">
    <property type="term" value="F:type 1 cannabinoid receptor binding"/>
    <property type="evidence" value="ECO:0007669"/>
    <property type="project" value="TreeGrafter"/>
</dbReference>
<evidence type="ECO:0000256" key="4">
    <source>
        <dbReference type="ARBA" id="ARBA00026030"/>
    </source>
</evidence>
<gene>
    <name evidence="5" type="ORF">Z043_119984</name>
</gene>
<reference evidence="5 6" key="1">
    <citation type="submission" date="2015-08" db="EMBL/GenBank/DDBJ databases">
        <title>The genome of the Asian arowana (Scleropages formosus).</title>
        <authorList>
            <person name="Tan M.H."/>
            <person name="Gan H.M."/>
            <person name="Croft L.J."/>
            <person name="Austin C.M."/>
        </authorList>
    </citation>
    <scope>NUCLEOTIDE SEQUENCE [LARGE SCALE GENOMIC DNA]</scope>
    <source>
        <strain evidence="5">Aro1</strain>
    </source>
</reference>
<feature type="non-terminal residue" evidence="5">
    <location>
        <position position="109"/>
    </location>
</feature>
<protein>
    <recommendedName>
        <fullName evidence="3">CB1 cannabinoid receptor-interacting protein 1</fullName>
    </recommendedName>
</protein>